<sequence length="475" mass="48323">MQRTPFLTTIFACAGALLLAAAAPAAELGDIAVRSYIGQPLAADIELVQLAPDEVSALQVRLAQQDVFRGANISMNPALASVHLSVVRRDGRQFLHITTTRNIDAEYVHLFLELSAAGRQDVRAATVWLQADPNPAPPPPPAMTAAQAAALARVERAARETALAAPPAPAPAPAAAPVRDRTRPAPMPAAHESEVGEPGVLRTAPSRRPSPAVRNLPERIADAMGQAPRPAPRPAPAKPSAGGDAARDEDGLPLGVAQALLPLAPLPLPKGVKRPAAPAACTPSGMSAKECAALDTHSVELSSKLVELEGKVKLLQGALAATGGAASAAAHAASAQAPAPAPAATHGAPATAPATAPASASASASASTSASAASSAASEEASAPVKKVRVLPKLKYKKEKPPEPAASNTPLIAAGAGVLALLLGAGGYLYLRKKRGSGPLKIWQGFRRKKPAGEGEQPVEAPPLHEVTPESMMQQ</sequence>
<feature type="transmembrane region" description="Helical" evidence="2">
    <location>
        <begin position="411"/>
        <end position="431"/>
    </location>
</feature>
<keyword evidence="2" id="KW-1133">Transmembrane helix</keyword>
<dbReference type="Pfam" id="PF25800">
    <property type="entry name" value="FimV_N"/>
    <property type="match status" value="1"/>
</dbReference>
<proteinExistence type="predicted"/>
<feature type="compositionally biased region" description="Low complexity" evidence="1">
    <location>
        <begin position="143"/>
        <end position="152"/>
    </location>
</feature>
<reference evidence="6" key="2">
    <citation type="submission" date="2022-03" db="EMBL/GenBank/DDBJ databases">
        <title>Genome Encyclopedia of Bacteria and Archaea VI: Functional Genomics of Type Strains.</title>
        <authorList>
            <person name="Whitman W."/>
        </authorList>
    </citation>
    <scope>NUCLEOTIDE SEQUENCE</scope>
    <source>
        <strain evidence="6">HSC-15S17</strain>
    </source>
</reference>
<dbReference type="InterPro" id="IPR057840">
    <property type="entry name" value="FimV_N"/>
</dbReference>
<dbReference type="AlphaFoldDB" id="A0AA41HAB4"/>
<feature type="region of interest" description="Disordered" evidence="1">
    <location>
        <begin position="132"/>
        <end position="250"/>
    </location>
</feature>
<feature type="region of interest" description="Disordered" evidence="1">
    <location>
        <begin position="449"/>
        <end position="475"/>
    </location>
</feature>
<organism evidence="5 7">
    <name type="scientific">Duganella violaceipulchra</name>
    <dbReference type="NCBI Taxonomy" id="2849652"/>
    <lineage>
        <taxon>Bacteria</taxon>
        <taxon>Pseudomonadati</taxon>
        <taxon>Pseudomonadota</taxon>
        <taxon>Betaproteobacteria</taxon>
        <taxon>Burkholderiales</taxon>
        <taxon>Oxalobacteraceae</taxon>
        <taxon>Telluria group</taxon>
        <taxon>Duganella</taxon>
    </lineage>
</organism>
<evidence type="ECO:0000256" key="1">
    <source>
        <dbReference type="SAM" id="MobiDB-lite"/>
    </source>
</evidence>
<evidence type="ECO:0000313" key="5">
    <source>
        <dbReference type="EMBL" id="MBV6320093.1"/>
    </source>
</evidence>
<gene>
    <name evidence="5" type="ORF">KVP70_04035</name>
    <name evidence="6" type="ORF">L1274_004200</name>
</gene>
<evidence type="ECO:0000313" key="8">
    <source>
        <dbReference type="Proteomes" id="UP001162889"/>
    </source>
</evidence>
<dbReference type="EMBL" id="JAHTGR010000002">
    <property type="protein sequence ID" value="MBV6320093.1"/>
    <property type="molecule type" value="Genomic_DNA"/>
</dbReference>
<evidence type="ECO:0000259" key="4">
    <source>
        <dbReference type="Pfam" id="PF25800"/>
    </source>
</evidence>
<keyword evidence="8" id="KW-1185">Reference proteome</keyword>
<comment type="caution">
    <text evidence="5">The sequence shown here is derived from an EMBL/GenBank/DDBJ whole genome shotgun (WGS) entry which is preliminary data.</text>
</comment>
<evidence type="ECO:0000256" key="3">
    <source>
        <dbReference type="SAM" id="SignalP"/>
    </source>
</evidence>
<name>A0AA41HAB4_9BURK</name>
<accession>A0AA41HAB4</accession>
<feature type="signal peptide" evidence="3">
    <location>
        <begin position="1"/>
        <end position="25"/>
    </location>
</feature>
<keyword evidence="2" id="KW-0472">Membrane</keyword>
<dbReference type="EMBL" id="JALJZU010000008">
    <property type="protein sequence ID" value="MCP2010460.1"/>
    <property type="molecule type" value="Genomic_DNA"/>
</dbReference>
<evidence type="ECO:0000256" key="2">
    <source>
        <dbReference type="SAM" id="Phobius"/>
    </source>
</evidence>
<reference evidence="5" key="1">
    <citation type="submission" date="2021-07" db="EMBL/GenBank/DDBJ databases">
        <title>Characterization of violacein-producing bacteria and related species.</title>
        <authorList>
            <person name="Wilson H.S."/>
            <person name="De Leon M.E."/>
        </authorList>
    </citation>
    <scope>NUCLEOTIDE SEQUENCE</scope>
    <source>
        <strain evidence="5">HSC-15S17</strain>
    </source>
</reference>
<dbReference type="Proteomes" id="UP001162889">
    <property type="component" value="Unassembled WGS sequence"/>
</dbReference>
<evidence type="ECO:0000313" key="7">
    <source>
        <dbReference type="Proteomes" id="UP001155901"/>
    </source>
</evidence>
<dbReference type="Proteomes" id="UP001155901">
    <property type="component" value="Unassembled WGS sequence"/>
</dbReference>
<evidence type="ECO:0000313" key="6">
    <source>
        <dbReference type="EMBL" id="MCP2010460.1"/>
    </source>
</evidence>
<feature type="region of interest" description="Disordered" evidence="1">
    <location>
        <begin position="337"/>
        <end position="356"/>
    </location>
</feature>
<protein>
    <submittedName>
        <fullName evidence="6">Pilus assembly protein FimV</fullName>
    </submittedName>
</protein>
<feature type="domain" description="FimV N-terminal" evidence="4">
    <location>
        <begin position="27"/>
        <end position="130"/>
    </location>
</feature>
<keyword evidence="3" id="KW-0732">Signal</keyword>
<feature type="chain" id="PRO_5041423543" evidence="3">
    <location>
        <begin position="26"/>
        <end position="475"/>
    </location>
</feature>
<dbReference type="RefSeq" id="WP_217940815.1">
    <property type="nucleotide sequence ID" value="NZ_JAHTGR010000002.1"/>
</dbReference>
<keyword evidence="2" id="KW-0812">Transmembrane</keyword>